<gene>
    <name evidence="7" type="ORF">GURASL_16910</name>
</gene>
<dbReference type="EMBL" id="AP027151">
    <property type="protein sequence ID" value="BDV42768.1"/>
    <property type="molecule type" value="Genomic_DNA"/>
</dbReference>
<dbReference type="NCBIfam" id="NF007914">
    <property type="entry name" value="PRK10628.1"/>
    <property type="match status" value="1"/>
</dbReference>
<dbReference type="GO" id="GO:0051213">
    <property type="term" value="F:dioxygenase activity"/>
    <property type="evidence" value="ECO:0007669"/>
    <property type="project" value="UniProtKB-KW"/>
</dbReference>
<proteinExistence type="inferred from homology"/>
<dbReference type="SUPFAM" id="SSF53213">
    <property type="entry name" value="LigB-like"/>
    <property type="match status" value="1"/>
</dbReference>
<keyword evidence="4" id="KW-0862">Zinc</keyword>
<name>A0ABN6VQZ4_9BACT</name>
<feature type="domain" description="Extradiol ring-cleavage dioxygenase class III enzyme subunit B" evidence="6">
    <location>
        <begin position="22"/>
        <end position="204"/>
    </location>
</feature>
<dbReference type="InterPro" id="IPR014436">
    <property type="entry name" value="Extradiol_dOase_DODA"/>
</dbReference>
<keyword evidence="5" id="KW-0560">Oxidoreductase</keyword>
<dbReference type="PANTHER" id="PTHR30096:SF0">
    <property type="entry name" value="4,5-DOPA DIOXYGENASE EXTRADIOL-LIKE PROTEIN"/>
    <property type="match status" value="1"/>
</dbReference>
<evidence type="ECO:0000313" key="8">
    <source>
        <dbReference type="Proteomes" id="UP001317705"/>
    </source>
</evidence>
<evidence type="ECO:0000256" key="1">
    <source>
        <dbReference type="ARBA" id="ARBA00001947"/>
    </source>
</evidence>
<keyword evidence="7" id="KW-0223">Dioxygenase</keyword>
<dbReference type="InterPro" id="IPR004183">
    <property type="entry name" value="Xdiol_dOase_suB"/>
</dbReference>
<evidence type="ECO:0000313" key="7">
    <source>
        <dbReference type="EMBL" id="BDV42768.1"/>
    </source>
</evidence>
<evidence type="ECO:0000256" key="5">
    <source>
        <dbReference type="ARBA" id="ARBA00023002"/>
    </source>
</evidence>
<dbReference type="PANTHER" id="PTHR30096">
    <property type="entry name" value="4,5-DOPA DIOXYGENASE EXTRADIOL-LIKE PROTEIN"/>
    <property type="match status" value="1"/>
</dbReference>
<keyword evidence="8" id="KW-1185">Reference proteome</keyword>
<dbReference type="CDD" id="cd07363">
    <property type="entry name" value="45_DOPA_Dioxygenase"/>
    <property type="match status" value="1"/>
</dbReference>
<evidence type="ECO:0000256" key="2">
    <source>
        <dbReference type="ARBA" id="ARBA00007581"/>
    </source>
</evidence>
<protein>
    <submittedName>
        <fullName evidence="7">Dioxygenase</fullName>
    </submittedName>
</protein>
<accession>A0ABN6VQZ4</accession>
<organism evidence="7 8">
    <name type="scientific">Geotalea uraniireducens</name>
    <dbReference type="NCBI Taxonomy" id="351604"/>
    <lineage>
        <taxon>Bacteria</taxon>
        <taxon>Pseudomonadati</taxon>
        <taxon>Thermodesulfobacteriota</taxon>
        <taxon>Desulfuromonadia</taxon>
        <taxon>Geobacterales</taxon>
        <taxon>Geobacteraceae</taxon>
        <taxon>Geotalea</taxon>
    </lineage>
</organism>
<keyword evidence="3" id="KW-0479">Metal-binding</keyword>
<dbReference type="Pfam" id="PF02900">
    <property type="entry name" value="LigB"/>
    <property type="match status" value="1"/>
</dbReference>
<reference evidence="7 8" key="1">
    <citation type="submission" date="2022-12" db="EMBL/GenBank/DDBJ databases">
        <title>Polyphasic characterization of Geotalea uranireducens NIT-SL11 newly isolated from a complex of sewage sludge and microbially reduced graphene oxide.</title>
        <authorList>
            <person name="Xie L."/>
            <person name="Yoshida N."/>
            <person name="Meng L."/>
        </authorList>
    </citation>
    <scope>NUCLEOTIDE SEQUENCE [LARGE SCALE GENOMIC DNA]</scope>
    <source>
        <strain evidence="7 8">NIT-SL11</strain>
    </source>
</reference>
<dbReference type="Gene3D" id="3.40.830.10">
    <property type="entry name" value="LigB-like"/>
    <property type="match status" value="1"/>
</dbReference>
<sequence>MTGTTMPALFVGHGNPMHAIEETSFAAAWREVVTRFPRPAAILAISAHWETDGARVTTMERPATIHDFFGFPAELSRVQYPAPGSPALAERLRLLAGAEVAADDAWGLDHGSWSVLRRMYPAADIPVVQLSLDRQRSPGEHLALAARLRPLRDEGVLIFGSGNLVHNLRLLRWEDNRPYPWAVEFDALATQLALAGDLARLADYPAFGEAARLAIPTNEHYLPLLYVLALRRADEPVVSFIEGIELGSISMRSFLIG</sequence>
<evidence type="ECO:0000256" key="3">
    <source>
        <dbReference type="ARBA" id="ARBA00022723"/>
    </source>
</evidence>
<dbReference type="PIRSF" id="PIRSF006157">
    <property type="entry name" value="Doxgns_DODA"/>
    <property type="match status" value="1"/>
</dbReference>
<evidence type="ECO:0000259" key="6">
    <source>
        <dbReference type="Pfam" id="PF02900"/>
    </source>
</evidence>
<dbReference type="Proteomes" id="UP001317705">
    <property type="component" value="Chromosome"/>
</dbReference>
<comment type="similarity">
    <text evidence="2">Belongs to the DODA-type extradiol aromatic ring-opening dioxygenase family.</text>
</comment>
<evidence type="ECO:0000256" key="4">
    <source>
        <dbReference type="ARBA" id="ARBA00022833"/>
    </source>
</evidence>
<dbReference type="RefSeq" id="WP_282003426.1">
    <property type="nucleotide sequence ID" value="NZ_AP027151.1"/>
</dbReference>
<comment type="cofactor">
    <cofactor evidence="1">
        <name>Zn(2+)</name>
        <dbReference type="ChEBI" id="CHEBI:29105"/>
    </cofactor>
</comment>